<accession>A0AAV1KZX9</accession>
<dbReference type="EMBL" id="CAVLGL010000081">
    <property type="protein sequence ID" value="CAK1587347.1"/>
    <property type="molecule type" value="Genomic_DNA"/>
</dbReference>
<comment type="caution">
    <text evidence="1">The sequence shown here is derived from an EMBL/GenBank/DDBJ whole genome shotgun (WGS) entry which is preliminary data.</text>
</comment>
<protein>
    <submittedName>
        <fullName evidence="1">Uncharacterized protein</fullName>
    </submittedName>
</protein>
<evidence type="ECO:0000313" key="1">
    <source>
        <dbReference type="EMBL" id="CAK1587347.1"/>
    </source>
</evidence>
<dbReference type="AlphaFoldDB" id="A0AAV1KZX9"/>
<sequence length="67" mass="7671">MFQLRHQEIPVTRITACTDSSAVLAWLNTPPYKLKTYASRRVAKITDKKIPLSWEEPARYPAGINNI</sequence>
<dbReference type="Proteomes" id="UP001314205">
    <property type="component" value="Unassembled WGS sequence"/>
</dbReference>
<gene>
    <name evidence="1" type="ORF">PARMNEM_LOCUS8189</name>
</gene>
<organism evidence="1 2">
    <name type="scientific">Parnassius mnemosyne</name>
    <name type="common">clouded apollo</name>
    <dbReference type="NCBI Taxonomy" id="213953"/>
    <lineage>
        <taxon>Eukaryota</taxon>
        <taxon>Metazoa</taxon>
        <taxon>Ecdysozoa</taxon>
        <taxon>Arthropoda</taxon>
        <taxon>Hexapoda</taxon>
        <taxon>Insecta</taxon>
        <taxon>Pterygota</taxon>
        <taxon>Neoptera</taxon>
        <taxon>Endopterygota</taxon>
        <taxon>Lepidoptera</taxon>
        <taxon>Glossata</taxon>
        <taxon>Ditrysia</taxon>
        <taxon>Papilionoidea</taxon>
        <taxon>Papilionidae</taxon>
        <taxon>Parnassiinae</taxon>
        <taxon>Parnassini</taxon>
        <taxon>Parnassius</taxon>
        <taxon>Driopa</taxon>
    </lineage>
</organism>
<evidence type="ECO:0000313" key="2">
    <source>
        <dbReference type="Proteomes" id="UP001314205"/>
    </source>
</evidence>
<reference evidence="1 2" key="1">
    <citation type="submission" date="2023-11" db="EMBL/GenBank/DDBJ databases">
        <authorList>
            <person name="Hedman E."/>
            <person name="Englund M."/>
            <person name="Stromberg M."/>
            <person name="Nyberg Akerstrom W."/>
            <person name="Nylinder S."/>
            <person name="Jareborg N."/>
            <person name="Kallberg Y."/>
            <person name="Kronander E."/>
        </authorList>
    </citation>
    <scope>NUCLEOTIDE SEQUENCE [LARGE SCALE GENOMIC DNA]</scope>
</reference>
<keyword evidence="2" id="KW-1185">Reference proteome</keyword>
<name>A0AAV1KZX9_9NEOP</name>
<proteinExistence type="predicted"/>